<dbReference type="InterPro" id="IPR013991">
    <property type="entry name" value="PhnaA_N_proteobac"/>
</dbReference>
<dbReference type="RefSeq" id="WP_303686014.1">
    <property type="nucleotide sequence ID" value="NZ_CAJXYO010000069.1"/>
</dbReference>
<dbReference type="PANTHER" id="PTHR30305:SF3">
    <property type="entry name" value="PROTEIN YJDM"/>
    <property type="match status" value="1"/>
</dbReference>
<gene>
    <name evidence="2" type="ORF">A9Q93_03575</name>
</gene>
<evidence type="ECO:0000259" key="1">
    <source>
        <dbReference type="SMART" id="SM00782"/>
    </source>
</evidence>
<sequence>MSELLKQLEERSGNACELCGATDSLEQKVHLDVYEVPDSPKNVKDTSILACETCRTQLEDESLVDPNHWRALNDSMWSPVPAVQVVVYRMLDQLRPHGWPVDLIDMMYMEEDTKQWAEDGIQRGPKIIHKDVNGNILQRGDSIVLIKDLDVKGAGFTAKRGTPVRNITLVHDNAGQVEGRVNGIHIVILTEYVKKTSKDE</sequence>
<dbReference type="SMART" id="SM00782">
    <property type="entry name" value="PhnA_Zn_Ribbon"/>
    <property type="match status" value="1"/>
</dbReference>
<reference evidence="3" key="1">
    <citation type="journal article" date="2017" name="Proc. Natl. Acad. Sci. U.S.A.">
        <title>Simulation of Deepwater Horizon oil plume reveals substrate specialization within a complex community of hydrocarbon-degraders.</title>
        <authorList>
            <person name="Hu P."/>
            <person name="Dubinsky E.A."/>
            <person name="Probst A.J."/>
            <person name="Wang J."/>
            <person name="Sieber C.M.K."/>
            <person name="Tom L.M."/>
            <person name="Gardinali P."/>
            <person name="Banfield J.F."/>
            <person name="Atlas R.M."/>
            <person name="Andersen G.L."/>
        </authorList>
    </citation>
    <scope>NUCLEOTIDE SEQUENCE [LARGE SCALE GENOMIC DNA]</scope>
</reference>
<dbReference type="InterPro" id="IPR013988">
    <property type="entry name" value="YjdM_C"/>
</dbReference>
<dbReference type="EMBL" id="MAAX01000061">
    <property type="protein sequence ID" value="OUS18633.1"/>
    <property type="molecule type" value="Genomic_DNA"/>
</dbReference>
<dbReference type="SUPFAM" id="SSF82057">
    <property type="entry name" value="Prokaryotic SH3-related domain"/>
    <property type="match status" value="1"/>
</dbReference>
<evidence type="ECO:0000313" key="3">
    <source>
        <dbReference type="Proteomes" id="UP000196102"/>
    </source>
</evidence>
<dbReference type="Pfam" id="PF03831">
    <property type="entry name" value="YjdM"/>
    <property type="match status" value="1"/>
</dbReference>
<dbReference type="Gene3D" id="2.30.30.40">
    <property type="entry name" value="SH3 Domains"/>
    <property type="match status" value="1"/>
</dbReference>
<dbReference type="Proteomes" id="UP000196102">
    <property type="component" value="Unassembled WGS sequence"/>
</dbReference>
<organism evidence="2 3">
    <name type="scientific">Nonlabens dokdonensis</name>
    <dbReference type="NCBI Taxonomy" id="328515"/>
    <lineage>
        <taxon>Bacteria</taxon>
        <taxon>Pseudomonadati</taxon>
        <taxon>Bacteroidota</taxon>
        <taxon>Flavobacteriia</taxon>
        <taxon>Flavobacteriales</taxon>
        <taxon>Flavobacteriaceae</taxon>
        <taxon>Nonlabens</taxon>
    </lineage>
</organism>
<name>A0A1Z8B7U8_9FLAO</name>
<comment type="caution">
    <text evidence="2">The sequence shown here is derived from an EMBL/GenBank/DDBJ whole genome shotgun (WGS) entry which is preliminary data.</text>
</comment>
<accession>A0A1Z8B7U8</accession>
<dbReference type="AlphaFoldDB" id="A0A1Z8B7U8"/>
<dbReference type="PANTHER" id="PTHR30305">
    <property type="entry name" value="PROTEIN YJDM-RELATED"/>
    <property type="match status" value="1"/>
</dbReference>
<feature type="domain" description="PhnA protein N-terminal proteobacterial" evidence="1">
    <location>
        <begin position="7"/>
        <end position="59"/>
    </location>
</feature>
<protein>
    <submittedName>
        <fullName evidence="2">PhnA protein</fullName>
    </submittedName>
</protein>
<proteinExistence type="predicted"/>
<evidence type="ECO:0000313" key="2">
    <source>
        <dbReference type="EMBL" id="OUS18633.1"/>
    </source>
</evidence>